<evidence type="ECO:0000313" key="2">
    <source>
        <dbReference type="Proteomes" id="UP001295794"/>
    </source>
</evidence>
<name>A0AAD2HFM9_9AGAR</name>
<dbReference type="EMBL" id="CAVNYO010000403">
    <property type="protein sequence ID" value="CAK5274822.1"/>
    <property type="molecule type" value="Genomic_DNA"/>
</dbReference>
<dbReference type="AlphaFoldDB" id="A0AAD2HFM9"/>
<sequence>MSCRSRLHGICCAFQSHELGSRHMLTLHALPIVLDVLTWDSSSPTDSDLKAGNSGRRQIWANNSTRKTADNQKLRSLNWCLVQSTPAYSRTPNSRTLANPAREDD</sequence>
<organism evidence="1 2">
    <name type="scientific">Mycena citricolor</name>
    <dbReference type="NCBI Taxonomy" id="2018698"/>
    <lineage>
        <taxon>Eukaryota</taxon>
        <taxon>Fungi</taxon>
        <taxon>Dikarya</taxon>
        <taxon>Basidiomycota</taxon>
        <taxon>Agaricomycotina</taxon>
        <taxon>Agaricomycetes</taxon>
        <taxon>Agaricomycetidae</taxon>
        <taxon>Agaricales</taxon>
        <taxon>Marasmiineae</taxon>
        <taxon>Mycenaceae</taxon>
        <taxon>Mycena</taxon>
    </lineage>
</organism>
<accession>A0AAD2HFM9</accession>
<reference evidence="1" key="1">
    <citation type="submission" date="2023-11" db="EMBL/GenBank/DDBJ databases">
        <authorList>
            <person name="De Vega J J."/>
            <person name="De Vega J J."/>
        </authorList>
    </citation>
    <scope>NUCLEOTIDE SEQUENCE</scope>
</reference>
<comment type="caution">
    <text evidence="1">The sequence shown here is derived from an EMBL/GenBank/DDBJ whole genome shotgun (WGS) entry which is preliminary data.</text>
</comment>
<gene>
    <name evidence="1" type="ORF">MYCIT1_LOCUS22160</name>
</gene>
<keyword evidence="2" id="KW-1185">Reference proteome</keyword>
<dbReference type="Proteomes" id="UP001295794">
    <property type="component" value="Unassembled WGS sequence"/>
</dbReference>
<proteinExistence type="predicted"/>
<protein>
    <submittedName>
        <fullName evidence="1">Uncharacterized protein</fullName>
    </submittedName>
</protein>
<evidence type="ECO:0000313" key="1">
    <source>
        <dbReference type="EMBL" id="CAK5274822.1"/>
    </source>
</evidence>